<evidence type="ECO:0000256" key="4">
    <source>
        <dbReference type="ARBA" id="ARBA00022989"/>
    </source>
</evidence>
<dbReference type="AlphaFoldDB" id="A0A7K6G4J4"/>
<evidence type="ECO:0000256" key="2">
    <source>
        <dbReference type="ARBA" id="ARBA00009671"/>
    </source>
</evidence>
<sequence>QMLATLLITRQFLQNVREVSQPHLYRRLRRGHLDLRGLRRLAHALLCPLAEKKCLNGGCGVPEEEEEEEEARRGSEEEEEGALDCGLKLRKVSFIERGERRAEPAGPGDEPFLEEGSPTMVEKGMDPAAVFELCEEEEEEAEGAPGSPARAAAEPARAARRRREEEEGEEEGRKRNRASWIDPPEEDYSTQLTQAEVESCMKKYEDTFQDYQEMFIQFGYVVLFSSAFPLAAMCALVNNVIEIRSDAFKLCTGLQRPFGQRVESIGQWQKVMEAMGVLAIVVNCYLIAQCGQLQRLFPWLSPEGAIVSVVVLEHFALLLKYVIQVAIPDIPAWVAEEMAKLEYQRREAFK</sequence>
<evidence type="ECO:0000256" key="7">
    <source>
        <dbReference type="SAM" id="MobiDB-lite"/>
    </source>
</evidence>
<dbReference type="EMBL" id="VZRO01008512">
    <property type="protein sequence ID" value="NWV58164.1"/>
    <property type="molecule type" value="Genomic_DNA"/>
</dbReference>
<feature type="region of interest" description="Disordered" evidence="7">
    <location>
        <begin position="135"/>
        <end position="187"/>
    </location>
</feature>
<evidence type="ECO:0000313" key="10">
    <source>
        <dbReference type="Proteomes" id="UP000557315"/>
    </source>
</evidence>
<evidence type="ECO:0000256" key="5">
    <source>
        <dbReference type="ARBA" id="ARBA00023136"/>
    </source>
</evidence>
<accession>A0A7K6G4J4</accession>
<dbReference type="GO" id="GO:0005254">
    <property type="term" value="F:chloride channel activity"/>
    <property type="evidence" value="ECO:0007669"/>
    <property type="project" value="TreeGrafter"/>
</dbReference>
<dbReference type="PANTHER" id="PTHR12308">
    <property type="entry name" value="ANOCTAMIN"/>
    <property type="match status" value="1"/>
</dbReference>
<proteinExistence type="inferred from homology"/>
<keyword evidence="4 6" id="KW-1133">Transmembrane helix</keyword>
<feature type="domain" description="Anoctamin transmembrane" evidence="8">
    <location>
        <begin position="1"/>
        <end position="340"/>
    </location>
</feature>
<comment type="similarity">
    <text evidence="2 6">Belongs to the anoctamin family.</text>
</comment>
<keyword evidence="10" id="KW-1185">Reference proteome</keyword>
<comment type="caution">
    <text evidence="9">The sequence shown here is derived from an EMBL/GenBank/DDBJ whole genome shotgun (WGS) entry which is preliminary data.</text>
</comment>
<feature type="non-terminal residue" evidence="9">
    <location>
        <position position="1"/>
    </location>
</feature>
<evidence type="ECO:0000313" key="9">
    <source>
        <dbReference type="EMBL" id="NWV58164.1"/>
    </source>
</evidence>
<feature type="non-terminal residue" evidence="9">
    <location>
        <position position="350"/>
    </location>
</feature>
<keyword evidence="3 6" id="KW-0812">Transmembrane</keyword>
<feature type="transmembrane region" description="Helical" evidence="6">
    <location>
        <begin position="218"/>
        <end position="241"/>
    </location>
</feature>
<evidence type="ECO:0000256" key="1">
    <source>
        <dbReference type="ARBA" id="ARBA00004141"/>
    </source>
</evidence>
<dbReference type="GO" id="GO:0005886">
    <property type="term" value="C:plasma membrane"/>
    <property type="evidence" value="ECO:0007669"/>
    <property type="project" value="TreeGrafter"/>
</dbReference>
<feature type="compositionally biased region" description="Low complexity" evidence="7">
    <location>
        <begin position="143"/>
        <end position="156"/>
    </location>
</feature>
<feature type="region of interest" description="Disordered" evidence="7">
    <location>
        <begin position="99"/>
        <end position="118"/>
    </location>
</feature>
<name>A0A7K6G4J4_9CORV</name>
<dbReference type="InterPro" id="IPR049452">
    <property type="entry name" value="Anoctamin_TM"/>
</dbReference>
<comment type="caution">
    <text evidence="6">Lacks conserved residue(s) required for the propagation of feature annotation.</text>
</comment>
<feature type="region of interest" description="Disordered" evidence="7">
    <location>
        <begin position="60"/>
        <end position="82"/>
    </location>
</feature>
<organism evidence="9 10">
    <name type="scientific">Daphoenositta chrysoptera</name>
    <name type="common">varied sittella</name>
    <dbReference type="NCBI Taxonomy" id="254528"/>
    <lineage>
        <taxon>Eukaryota</taxon>
        <taxon>Metazoa</taxon>
        <taxon>Chordata</taxon>
        <taxon>Craniata</taxon>
        <taxon>Vertebrata</taxon>
        <taxon>Euteleostomi</taxon>
        <taxon>Archelosauria</taxon>
        <taxon>Archosauria</taxon>
        <taxon>Dinosauria</taxon>
        <taxon>Saurischia</taxon>
        <taxon>Theropoda</taxon>
        <taxon>Coelurosauria</taxon>
        <taxon>Aves</taxon>
        <taxon>Neognathae</taxon>
        <taxon>Neoaves</taxon>
        <taxon>Telluraves</taxon>
        <taxon>Australaves</taxon>
        <taxon>Passeriformes</taxon>
        <taxon>Corvoidea</taxon>
        <taxon>Pachycephalidae</taxon>
        <taxon>Daphoenositta</taxon>
    </lineage>
</organism>
<keyword evidence="5 6" id="KW-0472">Membrane</keyword>
<dbReference type="InterPro" id="IPR007632">
    <property type="entry name" value="Anoctamin"/>
</dbReference>
<evidence type="ECO:0000256" key="6">
    <source>
        <dbReference type="RuleBase" id="RU280814"/>
    </source>
</evidence>
<dbReference type="Pfam" id="PF04547">
    <property type="entry name" value="Anoctamin"/>
    <property type="match status" value="1"/>
</dbReference>
<dbReference type="PANTHER" id="PTHR12308:SF51">
    <property type="entry name" value="ANOCTAMIN-8"/>
    <property type="match status" value="1"/>
</dbReference>
<reference evidence="9 10" key="1">
    <citation type="submission" date="2019-09" db="EMBL/GenBank/DDBJ databases">
        <title>Bird 10,000 Genomes (B10K) Project - Family phase.</title>
        <authorList>
            <person name="Zhang G."/>
        </authorList>
    </citation>
    <scope>NUCLEOTIDE SEQUENCE [LARGE SCALE GENOMIC DNA]</scope>
    <source>
        <strain evidence="9">B10K-DU-029-47</strain>
        <tissue evidence="9">Heart</tissue>
    </source>
</reference>
<dbReference type="Proteomes" id="UP000557315">
    <property type="component" value="Unassembled WGS sequence"/>
</dbReference>
<protein>
    <recommendedName>
        <fullName evidence="6">Anoctamin</fullName>
    </recommendedName>
</protein>
<comment type="subcellular location">
    <subcellularLocation>
        <location evidence="1 6">Membrane</location>
        <topology evidence="1 6">Multi-pass membrane protein</topology>
    </subcellularLocation>
</comment>
<gene>
    <name evidence="9" type="primary">Ano8</name>
    <name evidence="9" type="ORF">DAPCHR_R04433</name>
</gene>
<evidence type="ECO:0000259" key="8">
    <source>
        <dbReference type="Pfam" id="PF04547"/>
    </source>
</evidence>
<evidence type="ECO:0000256" key="3">
    <source>
        <dbReference type="ARBA" id="ARBA00022692"/>
    </source>
</evidence>